<evidence type="ECO:0000313" key="3">
    <source>
        <dbReference type="EMBL" id="MBY06848.1"/>
    </source>
</evidence>
<evidence type="ECO:0008006" key="4">
    <source>
        <dbReference type="Google" id="ProtNLM"/>
    </source>
</evidence>
<dbReference type="InterPro" id="IPR028197">
    <property type="entry name" value="Syntaphilin/Syntabulin"/>
</dbReference>
<dbReference type="Pfam" id="PF15290">
    <property type="entry name" value="Syntaphilin"/>
    <property type="match status" value="1"/>
</dbReference>
<keyword evidence="1" id="KW-0175">Coiled coil</keyword>
<feature type="coiled-coil region" evidence="1">
    <location>
        <begin position="281"/>
        <end position="347"/>
    </location>
</feature>
<reference evidence="3" key="1">
    <citation type="submission" date="2018-03" db="EMBL/GenBank/DDBJ databases">
        <title>The relapsing fever spirochete Borrelia turicatae persists in the highly oxidative environment of its soft-bodied tick vector.</title>
        <authorList>
            <person name="Bourret T.J."/>
            <person name="Boyle W.K."/>
            <person name="Valenzuela J.G."/>
            <person name="Oliveira F."/>
            <person name="Lopez J.E."/>
        </authorList>
    </citation>
    <scope>NUCLEOTIDE SEQUENCE</scope>
    <source>
        <strain evidence="3">Kansas strain/isolate</strain>
        <tissue evidence="3">Salivary glands</tissue>
    </source>
</reference>
<evidence type="ECO:0000256" key="1">
    <source>
        <dbReference type="SAM" id="Coils"/>
    </source>
</evidence>
<organism evidence="3">
    <name type="scientific">Ornithodoros turicata</name>
    <dbReference type="NCBI Taxonomy" id="34597"/>
    <lineage>
        <taxon>Eukaryota</taxon>
        <taxon>Metazoa</taxon>
        <taxon>Ecdysozoa</taxon>
        <taxon>Arthropoda</taxon>
        <taxon>Chelicerata</taxon>
        <taxon>Arachnida</taxon>
        <taxon>Acari</taxon>
        <taxon>Parasitiformes</taxon>
        <taxon>Ixodida</taxon>
        <taxon>Ixodoidea</taxon>
        <taxon>Argasidae</taxon>
        <taxon>Ornithodorinae</taxon>
        <taxon>Ornithodoros</taxon>
    </lineage>
</organism>
<feature type="region of interest" description="Disordered" evidence="2">
    <location>
        <begin position="1"/>
        <end position="86"/>
    </location>
</feature>
<protein>
    <recommendedName>
        <fullName evidence="4">GRIP domain-containing protein</fullName>
    </recommendedName>
</protein>
<proteinExistence type="predicted"/>
<feature type="compositionally biased region" description="Polar residues" evidence="2">
    <location>
        <begin position="37"/>
        <end position="49"/>
    </location>
</feature>
<feature type="compositionally biased region" description="Polar residues" evidence="2">
    <location>
        <begin position="64"/>
        <end position="82"/>
    </location>
</feature>
<accession>A0A2R5LBK1</accession>
<dbReference type="AlphaFoldDB" id="A0A2R5LBK1"/>
<feature type="region of interest" description="Disordered" evidence="2">
    <location>
        <begin position="151"/>
        <end position="175"/>
    </location>
</feature>
<sequence>MDNDTGKSRIPSLRRSASVRVRGEKMSPNTGLFCGGPNNSRQSIASMESHNCHHPCGDSESLKSHGSNTSLASCGSSQQTGDKGSCSHGRRNKFVLHCQRHCATPQETYLTPTQRKDRELRSLRTALAQATRDAEDKSLQLHELSREIERLRHDRPLTPHSEAGASQSGGSIANGDTADIEAVACRESGSEQASRYTPKQVQTDDDIRCASSVSTFVQTTERDCPSSLHSNHGLVTEPHEEVDLYGDDIRHIRMSWINSNLSTDVSKKDEATGDDDDDYDATDLRRKYRDLRQRYNDRTENLLQMLSDLNAKYLSLRPAYDGTQDRLRDLERQLADARQEIERQEQWHSEMYLKMYRKGKEAAKFEHDEDGLYDAGERQRASGPTMSPLLQQLRRTERELERTRELYSVPQRPAIHGIAGDRQAEYTLRFLKDAVFYFLTDRTDFRGHLNAIQSILGFSEAERAAVAKVWRNRGRL</sequence>
<evidence type="ECO:0000256" key="2">
    <source>
        <dbReference type="SAM" id="MobiDB-lite"/>
    </source>
</evidence>
<dbReference type="EMBL" id="GGLE01002722">
    <property type="protein sequence ID" value="MBY06848.1"/>
    <property type="molecule type" value="Transcribed_RNA"/>
</dbReference>
<name>A0A2R5LBK1_9ACAR</name>